<evidence type="ECO:0008006" key="3">
    <source>
        <dbReference type="Google" id="ProtNLM"/>
    </source>
</evidence>
<organism evidence="2">
    <name type="scientific">Rhipicephalus appendiculatus</name>
    <name type="common">Brown ear tick</name>
    <dbReference type="NCBI Taxonomy" id="34631"/>
    <lineage>
        <taxon>Eukaryota</taxon>
        <taxon>Metazoa</taxon>
        <taxon>Ecdysozoa</taxon>
        <taxon>Arthropoda</taxon>
        <taxon>Chelicerata</taxon>
        <taxon>Arachnida</taxon>
        <taxon>Acari</taxon>
        <taxon>Parasitiformes</taxon>
        <taxon>Ixodida</taxon>
        <taxon>Ixodoidea</taxon>
        <taxon>Ixodidae</taxon>
        <taxon>Rhipicephalinae</taxon>
        <taxon>Rhipicephalus</taxon>
        <taxon>Rhipicephalus</taxon>
    </lineage>
</organism>
<accession>A0A131YBL1</accession>
<sequence>MVQLVFTTGSTVVWAMELLDYTVASAMAWEACTEVSRTQLTASTAEWDSLVAVLLTAPEDFSEPIILSTRPCIRQASQATVLTAQARVCFAADSHQAIAENMEGEAEQFSSKTIS</sequence>
<evidence type="ECO:0000313" key="2">
    <source>
        <dbReference type="EMBL" id="JAP75820.1"/>
    </source>
</evidence>
<feature type="chain" id="PRO_5012317084" description="Tick transposon" evidence="1">
    <location>
        <begin position="16"/>
        <end position="115"/>
    </location>
</feature>
<protein>
    <recommendedName>
        <fullName evidence="3">Tick transposon</fullName>
    </recommendedName>
</protein>
<proteinExistence type="predicted"/>
<feature type="signal peptide" evidence="1">
    <location>
        <begin position="1"/>
        <end position="15"/>
    </location>
</feature>
<name>A0A131YBL1_RHIAP</name>
<dbReference type="AlphaFoldDB" id="A0A131YBL1"/>
<keyword evidence="1" id="KW-0732">Signal</keyword>
<dbReference type="EMBL" id="GEDV01012737">
    <property type="protein sequence ID" value="JAP75820.1"/>
    <property type="molecule type" value="Transcribed_RNA"/>
</dbReference>
<evidence type="ECO:0000256" key="1">
    <source>
        <dbReference type="SAM" id="SignalP"/>
    </source>
</evidence>
<reference evidence="2" key="1">
    <citation type="journal article" date="2016" name="Ticks Tick Borne Dis.">
        <title>De novo assembly and annotation of the salivary gland transcriptome of Rhipicephalus appendiculatus male and female ticks during blood feeding.</title>
        <authorList>
            <person name="de Castro M.H."/>
            <person name="de Klerk D."/>
            <person name="Pienaar R."/>
            <person name="Latif A.A."/>
            <person name="Rees D.J."/>
            <person name="Mans B.J."/>
        </authorList>
    </citation>
    <scope>NUCLEOTIDE SEQUENCE</scope>
    <source>
        <tissue evidence="2">Salivary glands</tissue>
    </source>
</reference>